<dbReference type="PANTHER" id="PTHR35192">
    <property type="entry name" value="PROTEIN, PUTATIVE-RELATED"/>
    <property type="match status" value="1"/>
</dbReference>
<accession>A0A0C3S418</accession>
<dbReference type="InterPro" id="IPR009030">
    <property type="entry name" value="Growth_fac_rcpt_cys_sf"/>
</dbReference>
<dbReference type="HOGENOM" id="CLU_058493_0_0_1"/>
<dbReference type="PANTHER" id="PTHR35192:SF2">
    <property type="entry name" value="APPLE DOMAIN-CONTAINING PROTEIN"/>
    <property type="match status" value="1"/>
</dbReference>
<name>A0A0C3S418_PHLG1</name>
<feature type="domain" description="Protein CPL1-like" evidence="2">
    <location>
        <begin position="248"/>
        <end position="315"/>
    </location>
</feature>
<dbReference type="InterPro" id="IPR048661">
    <property type="entry name" value="CPL1-like"/>
</dbReference>
<evidence type="ECO:0000256" key="1">
    <source>
        <dbReference type="SAM" id="SignalP"/>
    </source>
</evidence>
<dbReference type="STRING" id="745531.A0A0C3S418"/>
<evidence type="ECO:0000313" key="3">
    <source>
        <dbReference type="EMBL" id="KIP02730.1"/>
    </source>
</evidence>
<gene>
    <name evidence="3" type="ORF">PHLGIDRAFT_283461</name>
</gene>
<keyword evidence="4" id="KW-1185">Reference proteome</keyword>
<protein>
    <recommendedName>
        <fullName evidence="2">Protein CPL1-like domain-containing protein</fullName>
    </recommendedName>
</protein>
<dbReference type="SUPFAM" id="SSF57184">
    <property type="entry name" value="Growth factor receptor domain"/>
    <property type="match status" value="1"/>
</dbReference>
<dbReference type="Proteomes" id="UP000053257">
    <property type="component" value="Unassembled WGS sequence"/>
</dbReference>
<dbReference type="Gene3D" id="2.10.50.10">
    <property type="entry name" value="Tumor Necrosis Factor Receptor, subunit A, domain 2"/>
    <property type="match status" value="2"/>
</dbReference>
<dbReference type="SMART" id="SM01411">
    <property type="entry name" value="Ephrin_rec_like"/>
    <property type="match status" value="3"/>
</dbReference>
<dbReference type="EMBL" id="KN840657">
    <property type="protein sequence ID" value="KIP02730.1"/>
    <property type="molecule type" value="Genomic_DNA"/>
</dbReference>
<evidence type="ECO:0000259" key="2">
    <source>
        <dbReference type="Pfam" id="PF21671"/>
    </source>
</evidence>
<dbReference type="Pfam" id="PF21671">
    <property type="entry name" value="CPL1-like"/>
    <property type="match status" value="1"/>
</dbReference>
<dbReference type="AlphaFoldDB" id="A0A0C3S418"/>
<proteinExistence type="predicted"/>
<keyword evidence="1" id="KW-0732">Signal</keyword>
<reference evidence="3 4" key="1">
    <citation type="journal article" date="2014" name="PLoS Genet.">
        <title>Analysis of the Phlebiopsis gigantea genome, transcriptome and secretome provides insight into its pioneer colonization strategies of wood.</title>
        <authorList>
            <person name="Hori C."/>
            <person name="Ishida T."/>
            <person name="Igarashi K."/>
            <person name="Samejima M."/>
            <person name="Suzuki H."/>
            <person name="Master E."/>
            <person name="Ferreira P."/>
            <person name="Ruiz-Duenas F.J."/>
            <person name="Held B."/>
            <person name="Canessa P."/>
            <person name="Larrondo L.F."/>
            <person name="Schmoll M."/>
            <person name="Druzhinina I.S."/>
            <person name="Kubicek C.P."/>
            <person name="Gaskell J.A."/>
            <person name="Kersten P."/>
            <person name="St John F."/>
            <person name="Glasner J."/>
            <person name="Sabat G."/>
            <person name="Splinter BonDurant S."/>
            <person name="Syed K."/>
            <person name="Yadav J."/>
            <person name="Mgbeahuruike A.C."/>
            <person name="Kovalchuk A."/>
            <person name="Asiegbu F.O."/>
            <person name="Lackner G."/>
            <person name="Hoffmeister D."/>
            <person name="Rencoret J."/>
            <person name="Gutierrez A."/>
            <person name="Sun H."/>
            <person name="Lindquist E."/>
            <person name="Barry K."/>
            <person name="Riley R."/>
            <person name="Grigoriev I.V."/>
            <person name="Henrissat B."/>
            <person name="Kues U."/>
            <person name="Berka R.M."/>
            <person name="Martinez A.T."/>
            <person name="Covert S.F."/>
            <person name="Blanchette R.A."/>
            <person name="Cullen D."/>
        </authorList>
    </citation>
    <scope>NUCLEOTIDE SEQUENCE [LARGE SCALE GENOMIC DNA]</scope>
    <source>
        <strain evidence="3 4">11061_1 CR5-6</strain>
    </source>
</reference>
<sequence>MAVRSFVWLVYALVLAGIIVQVRAACSPGTFTPDSGRTCQSCPPGTWQDQSNSPTCKDAQPGWFASGYGNTEQSQCVPGFYSTGLAAECTICPAGSHCNGYTNTQPQLCEPGRYSSQPGAGQDCDLCPPGQFSNIEGATACCSCCSGWYTDQSGQTHCFNCPNRGAFQQGFSPVGASSAGQCIAAPGALSSCSESGKSCPPTGGSSPSGGAHKRAPVLRAAPKKMCARPFESCPIPGLILGSGAARAYECVDVENDLESCGGCVDGDSPHGEANLVGGRDCSAIPNIDSVRCLNGQCVIERCHLGYVLAQDGQKCRPLFGLTAN</sequence>
<feature type="chain" id="PRO_5002181208" description="Protein CPL1-like domain-containing protein" evidence="1">
    <location>
        <begin position="25"/>
        <end position="324"/>
    </location>
</feature>
<evidence type="ECO:0000313" key="4">
    <source>
        <dbReference type="Proteomes" id="UP000053257"/>
    </source>
</evidence>
<dbReference type="OrthoDB" id="439917at2759"/>
<organism evidence="3 4">
    <name type="scientific">Phlebiopsis gigantea (strain 11061_1 CR5-6)</name>
    <name type="common">White-rot fungus</name>
    <name type="synonym">Peniophora gigantea</name>
    <dbReference type="NCBI Taxonomy" id="745531"/>
    <lineage>
        <taxon>Eukaryota</taxon>
        <taxon>Fungi</taxon>
        <taxon>Dikarya</taxon>
        <taxon>Basidiomycota</taxon>
        <taxon>Agaricomycotina</taxon>
        <taxon>Agaricomycetes</taxon>
        <taxon>Polyporales</taxon>
        <taxon>Phanerochaetaceae</taxon>
        <taxon>Phlebiopsis</taxon>
    </lineage>
</organism>
<feature type="signal peptide" evidence="1">
    <location>
        <begin position="1"/>
        <end position="24"/>
    </location>
</feature>
<dbReference type="InterPro" id="IPR038955">
    <property type="entry name" value="PriA/CPL1_fungi"/>
</dbReference>